<dbReference type="InterPro" id="IPR007807">
    <property type="entry name" value="TcmA/NAT10_helicase"/>
</dbReference>
<dbReference type="GO" id="GO:0051392">
    <property type="term" value="F:tRNA cytidine N4-acetyltransferase activity"/>
    <property type="evidence" value="ECO:0007669"/>
    <property type="project" value="UniProtKB-UniRule"/>
</dbReference>
<dbReference type="InterPro" id="IPR024914">
    <property type="entry name" value="tRNA_acetyltr_TmcA"/>
</dbReference>
<comment type="similarity">
    <text evidence="9">Belongs to the TmcA family.</text>
</comment>
<reference evidence="12" key="1">
    <citation type="submission" date="2016-10" db="EMBL/GenBank/DDBJ databases">
        <authorList>
            <person name="Varghese N."/>
            <person name="Submissions S."/>
        </authorList>
    </citation>
    <scope>NUCLEOTIDE SEQUENCE [LARGE SCALE GENOMIC DNA]</scope>
    <source>
        <strain evidence="12">DSM 17616</strain>
    </source>
</reference>
<dbReference type="CDD" id="cd04301">
    <property type="entry name" value="NAT_SF"/>
    <property type="match status" value="1"/>
</dbReference>
<keyword evidence="12" id="KW-1185">Reference proteome</keyword>
<dbReference type="InterPro" id="IPR027417">
    <property type="entry name" value="P-loop_NTPase"/>
</dbReference>
<dbReference type="PROSITE" id="PS51186">
    <property type="entry name" value="GNAT"/>
    <property type="match status" value="1"/>
</dbReference>
<organism evidence="11 12">
    <name type="scientific">Rheinheimera pacifica</name>
    <dbReference type="NCBI Taxonomy" id="173990"/>
    <lineage>
        <taxon>Bacteria</taxon>
        <taxon>Pseudomonadati</taxon>
        <taxon>Pseudomonadota</taxon>
        <taxon>Gammaproteobacteria</taxon>
        <taxon>Chromatiales</taxon>
        <taxon>Chromatiaceae</taxon>
        <taxon>Rheinheimera</taxon>
    </lineage>
</organism>
<dbReference type="PANTHER" id="PTHR10925:SF5">
    <property type="entry name" value="RNA CYTIDINE ACETYLTRANSFERASE"/>
    <property type="match status" value="1"/>
</dbReference>
<keyword evidence="5 9" id="KW-0547">Nucleotide-binding</keyword>
<dbReference type="GO" id="GO:1904812">
    <property type="term" value="P:rRNA acetylation involved in maturation of SSU-rRNA"/>
    <property type="evidence" value="ECO:0007669"/>
    <property type="project" value="TreeGrafter"/>
</dbReference>
<feature type="binding site" evidence="9">
    <location>
        <position position="345"/>
    </location>
    <ligand>
        <name>ATP</name>
        <dbReference type="ChEBI" id="CHEBI:30616"/>
    </ligand>
</feature>
<evidence type="ECO:0000256" key="3">
    <source>
        <dbReference type="ARBA" id="ARBA00022679"/>
    </source>
</evidence>
<evidence type="ECO:0000256" key="6">
    <source>
        <dbReference type="ARBA" id="ARBA00022840"/>
    </source>
</evidence>
<dbReference type="InterPro" id="IPR032672">
    <property type="entry name" value="TmcA/NAT10/Kre33"/>
</dbReference>
<dbReference type="OrthoDB" id="5578851at2"/>
<dbReference type="PANTHER" id="PTHR10925">
    <property type="entry name" value="N-ACETYLTRANSFERASE 10"/>
    <property type="match status" value="1"/>
</dbReference>
<dbReference type="Gene3D" id="1.20.120.890">
    <property type="entry name" value="tRNA(Met) cytidine acetyltransferase, tail domain"/>
    <property type="match status" value="1"/>
</dbReference>
<protein>
    <recommendedName>
        <fullName evidence="9">tRNA(Met) cytidine acetyltransferase TmcA</fullName>
        <ecNumber evidence="9">2.3.1.193</ecNumber>
    </recommendedName>
</protein>
<feature type="domain" description="N-acetyltransferase" evidence="10">
    <location>
        <begin position="380"/>
        <end position="564"/>
    </location>
</feature>
<dbReference type="EMBL" id="FNXF01000024">
    <property type="protein sequence ID" value="SEI12299.1"/>
    <property type="molecule type" value="Genomic_DNA"/>
</dbReference>
<dbReference type="GO" id="GO:0005737">
    <property type="term" value="C:cytoplasm"/>
    <property type="evidence" value="ECO:0007669"/>
    <property type="project" value="UniProtKB-SubCell"/>
</dbReference>
<dbReference type="GO" id="GO:0005524">
    <property type="term" value="F:ATP binding"/>
    <property type="evidence" value="ECO:0007669"/>
    <property type="project" value="UniProtKB-UniRule"/>
</dbReference>
<dbReference type="InterPro" id="IPR013562">
    <property type="entry name" value="TmcA/NAT10_N"/>
</dbReference>
<dbReference type="AlphaFoldDB" id="A0A1H6NJF6"/>
<comment type="subcellular location">
    <subcellularLocation>
        <location evidence="9">Cytoplasm</location>
    </subcellularLocation>
</comment>
<dbReference type="Proteomes" id="UP000199371">
    <property type="component" value="Unassembled WGS sequence"/>
</dbReference>
<dbReference type="Gene3D" id="3.40.50.11040">
    <property type="match status" value="1"/>
</dbReference>
<keyword evidence="6 9" id="KW-0067">ATP-binding</keyword>
<dbReference type="HAMAP" id="MF_01886">
    <property type="entry name" value="tRNA_acetyltr_TmcA"/>
    <property type="match status" value="1"/>
</dbReference>
<dbReference type="Pfam" id="PF08351">
    <property type="entry name" value="TmcA_N"/>
    <property type="match status" value="1"/>
</dbReference>
<keyword evidence="3 9" id="KW-0808">Transferase</keyword>
<keyword evidence="4 9" id="KW-0819">tRNA processing</keyword>
<evidence type="ECO:0000256" key="7">
    <source>
        <dbReference type="ARBA" id="ARBA00022884"/>
    </source>
</evidence>
<feature type="binding site" evidence="9">
    <location>
        <position position="536"/>
    </location>
    <ligand>
        <name>acetyl-CoA</name>
        <dbReference type="ChEBI" id="CHEBI:57288"/>
    </ligand>
</feature>
<comment type="function">
    <text evidence="9">Catalyzes the formation of N(4)-acetylcytidine (ac(4)C) at the wobble position of tRNA(Met), by using acetyl-CoA as an acetyl donor and ATP (or GTP).</text>
</comment>
<dbReference type="Pfam" id="PF13718">
    <property type="entry name" value="GNAT_acetyltr_2"/>
    <property type="match status" value="1"/>
</dbReference>
<evidence type="ECO:0000259" key="10">
    <source>
        <dbReference type="PROSITE" id="PS51186"/>
    </source>
</evidence>
<dbReference type="GO" id="GO:0051391">
    <property type="term" value="P:tRNA acetylation"/>
    <property type="evidence" value="ECO:0007669"/>
    <property type="project" value="UniProtKB-UniRule"/>
</dbReference>
<sequence>MPVTALLAQLQQWQQQAAQLHIRLPVIWQGSQDNLLSHAAVLLSTISYDKLYWLGTEAPADAVNLTGKQNYQLLGSECDVLVVNAFSGFNADLVAASAGCVKAGGIWLLLCPPFAKWQQQANPAHKSLLPYPLDAATHQGGFLSFWLTQLQQQNALFINEQHATELLSWPAMAQPNQATAPCITAEQQVAVKAILYVVSGHRRRPLVLTADRGRGKSAALGITAAQLAAAGKQIILTAPSPQAAATALTHFSQHVPAAQQSNLQFIPFDELLRSTKTADLLLVDEAAAIPTPVLQQLLQRFSRIVFATTEHGYEGTGRGFQLRFQQYLNQQCPGWRKLQIQQPIRYQQADPLEQLIFNCFLLRQSSNELTYSAKDKISALTYQAKDWLNNTNKLQQVFSLLSLAHYQTQIKDLAALLDNPRLQVVTLEQNSQVLACVLISSEGDIPPELAHQIYLGERRVQGHLLAQSLAFHLAQPELASLSLWRIMRIAVQPALQKQGLGTKLLGFISQQAEQQNIRYLGTSFGVSTELLQFWQRNGYQAIRLGVSSDKASAEYSILMLKPVTADGEVVQQLNRQFGHNLFLTLSGQYPLLNTRLALQLATPLPDIPALTEAELKQLALFCRNQRPYELIEPILQRWFCKHYHALPPELAAPLCSLYWQHSSWPALLTQYGFNNKNSALALFRQHIAKLISAAI</sequence>
<dbReference type="InterPro" id="IPR016181">
    <property type="entry name" value="Acyl_CoA_acyltransferase"/>
</dbReference>
<dbReference type="InterPro" id="IPR000182">
    <property type="entry name" value="GNAT_dom"/>
</dbReference>
<dbReference type="SUPFAM" id="SSF52540">
    <property type="entry name" value="P-loop containing nucleoside triphosphate hydrolases"/>
    <property type="match status" value="1"/>
</dbReference>
<evidence type="ECO:0000256" key="1">
    <source>
        <dbReference type="ARBA" id="ARBA00022490"/>
    </source>
</evidence>
<evidence type="ECO:0000256" key="4">
    <source>
        <dbReference type="ARBA" id="ARBA00022694"/>
    </source>
</evidence>
<evidence type="ECO:0000256" key="8">
    <source>
        <dbReference type="ARBA" id="ARBA00023315"/>
    </source>
</evidence>
<dbReference type="GO" id="GO:1990883">
    <property type="term" value="F:18S rRNA cytidine N-acetyltransferase activity"/>
    <property type="evidence" value="ECO:0007669"/>
    <property type="project" value="TreeGrafter"/>
</dbReference>
<dbReference type="Pfam" id="PF05127">
    <property type="entry name" value="NAT10_TcmA_helicase"/>
    <property type="match status" value="1"/>
</dbReference>
<gene>
    <name evidence="9" type="primary">tmcA</name>
    <name evidence="11" type="ORF">SAMN05660691_03933</name>
</gene>
<dbReference type="EC" id="2.3.1.193" evidence="9"/>
<comment type="catalytic activity">
    <reaction evidence="9">
        <text>cytidine(34) in elongator tRNA(Met) + acetyl-CoA + ATP + H2O = N(4)-acetylcytidine(34) in elongator tRNA(Met) + ADP + phosphate + CoA + H(+)</text>
        <dbReference type="Rhea" id="RHEA:43788"/>
        <dbReference type="Rhea" id="RHEA-COMP:10693"/>
        <dbReference type="Rhea" id="RHEA-COMP:10694"/>
        <dbReference type="ChEBI" id="CHEBI:15377"/>
        <dbReference type="ChEBI" id="CHEBI:15378"/>
        <dbReference type="ChEBI" id="CHEBI:30616"/>
        <dbReference type="ChEBI" id="CHEBI:43474"/>
        <dbReference type="ChEBI" id="CHEBI:57287"/>
        <dbReference type="ChEBI" id="CHEBI:57288"/>
        <dbReference type="ChEBI" id="CHEBI:74900"/>
        <dbReference type="ChEBI" id="CHEBI:82748"/>
        <dbReference type="ChEBI" id="CHEBI:456216"/>
        <dbReference type="EC" id="2.3.1.193"/>
    </reaction>
</comment>
<keyword evidence="1 9" id="KW-0963">Cytoplasm</keyword>
<keyword evidence="8 9" id="KW-0012">Acyltransferase</keyword>
<feature type="binding site" evidence="9">
    <location>
        <position position="187"/>
    </location>
    <ligand>
        <name>ATP</name>
        <dbReference type="ChEBI" id="CHEBI:30616"/>
    </ligand>
</feature>
<dbReference type="STRING" id="173990.SAMN05660691_03933"/>
<dbReference type="Gene3D" id="3.40.630.30">
    <property type="match status" value="1"/>
</dbReference>
<keyword evidence="7 9" id="KW-0694">RNA-binding</keyword>
<dbReference type="GO" id="GO:0000049">
    <property type="term" value="F:tRNA binding"/>
    <property type="evidence" value="ECO:0007669"/>
    <property type="project" value="UniProtKB-UniRule"/>
</dbReference>
<accession>A0A1H6NJF6</accession>
<dbReference type="SUPFAM" id="SSF55729">
    <property type="entry name" value="Acyl-CoA N-acyltransferases (Nat)"/>
    <property type="match status" value="1"/>
</dbReference>
<dbReference type="RefSeq" id="WP_092796856.1">
    <property type="nucleotide sequence ID" value="NZ_FNXF01000024.1"/>
</dbReference>
<evidence type="ECO:0000313" key="11">
    <source>
        <dbReference type="EMBL" id="SEI12299.1"/>
    </source>
</evidence>
<dbReference type="Gene3D" id="3.40.50.300">
    <property type="entry name" value="P-loop containing nucleotide triphosphate hydrolases"/>
    <property type="match status" value="1"/>
</dbReference>
<evidence type="ECO:0000256" key="2">
    <source>
        <dbReference type="ARBA" id="ARBA00022555"/>
    </source>
</evidence>
<dbReference type="GO" id="GO:0002101">
    <property type="term" value="P:tRNA wobble cytosine modification"/>
    <property type="evidence" value="ECO:0007669"/>
    <property type="project" value="UniProtKB-UniRule"/>
</dbReference>
<evidence type="ECO:0000256" key="5">
    <source>
        <dbReference type="ARBA" id="ARBA00022741"/>
    </source>
</evidence>
<name>A0A1H6NJF6_9GAMM</name>
<dbReference type="InterPro" id="IPR038321">
    <property type="entry name" value="TmcA_C_sf"/>
</dbReference>
<keyword evidence="2 9" id="KW-0820">tRNA-binding</keyword>
<evidence type="ECO:0000313" key="12">
    <source>
        <dbReference type="Proteomes" id="UP000199371"/>
    </source>
</evidence>
<feature type="binding site" evidence="9">
    <location>
        <position position="529"/>
    </location>
    <ligand>
        <name>acetyl-CoA</name>
        <dbReference type="ChEBI" id="CHEBI:57288"/>
    </ligand>
</feature>
<feature type="binding site" evidence="9">
    <location>
        <begin position="489"/>
        <end position="491"/>
    </location>
    <ligand>
        <name>acetyl-CoA</name>
        <dbReference type="ChEBI" id="CHEBI:57288"/>
    </ligand>
</feature>
<proteinExistence type="inferred from homology"/>
<evidence type="ECO:0000256" key="9">
    <source>
        <dbReference type="HAMAP-Rule" id="MF_01886"/>
    </source>
</evidence>
<comment type="caution">
    <text evidence="9">Lacks conserved residue(s) required for the propagation of feature annotation.</text>
</comment>